<protein>
    <submittedName>
        <fullName evidence="1">Uncharacterized protein</fullName>
    </submittedName>
</protein>
<sequence length="57" mass="6503">MILQGWMPSNFSGACSRGCAWKRIFLISRVSSRGGRNVRDSSELFYKNYTACNYFIG</sequence>
<evidence type="ECO:0000313" key="1">
    <source>
        <dbReference type="EMBL" id="KAL0120379.1"/>
    </source>
</evidence>
<proteinExistence type="predicted"/>
<keyword evidence="2" id="KW-1185">Reference proteome</keyword>
<reference evidence="1 2" key="1">
    <citation type="submission" date="2023-03" db="EMBL/GenBank/DDBJ databases">
        <title>High recombination rates correlate with genetic variation in Cardiocondyla obscurior ants.</title>
        <authorList>
            <person name="Errbii M."/>
        </authorList>
    </citation>
    <scope>NUCLEOTIDE SEQUENCE [LARGE SCALE GENOMIC DNA]</scope>
    <source>
        <strain evidence="1">Alpha-2009</strain>
        <tissue evidence="1">Whole body</tissue>
    </source>
</reference>
<dbReference type="AlphaFoldDB" id="A0AAW2FZ62"/>
<accession>A0AAW2FZ62</accession>
<comment type="caution">
    <text evidence="1">The sequence shown here is derived from an EMBL/GenBank/DDBJ whole genome shotgun (WGS) entry which is preliminary data.</text>
</comment>
<dbReference type="Proteomes" id="UP001430953">
    <property type="component" value="Unassembled WGS sequence"/>
</dbReference>
<dbReference type="EMBL" id="JADYXP020000007">
    <property type="protein sequence ID" value="KAL0120379.1"/>
    <property type="molecule type" value="Genomic_DNA"/>
</dbReference>
<evidence type="ECO:0000313" key="2">
    <source>
        <dbReference type="Proteomes" id="UP001430953"/>
    </source>
</evidence>
<name>A0AAW2FZ62_9HYME</name>
<gene>
    <name evidence="1" type="ORF">PUN28_008209</name>
</gene>
<organism evidence="1 2">
    <name type="scientific">Cardiocondyla obscurior</name>
    <dbReference type="NCBI Taxonomy" id="286306"/>
    <lineage>
        <taxon>Eukaryota</taxon>
        <taxon>Metazoa</taxon>
        <taxon>Ecdysozoa</taxon>
        <taxon>Arthropoda</taxon>
        <taxon>Hexapoda</taxon>
        <taxon>Insecta</taxon>
        <taxon>Pterygota</taxon>
        <taxon>Neoptera</taxon>
        <taxon>Endopterygota</taxon>
        <taxon>Hymenoptera</taxon>
        <taxon>Apocrita</taxon>
        <taxon>Aculeata</taxon>
        <taxon>Formicoidea</taxon>
        <taxon>Formicidae</taxon>
        <taxon>Myrmicinae</taxon>
        <taxon>Cardiocondyla</taxon>
    </lineage>
</organism>